<evidence type="ECO:0000259" key="10">
    <source>
        <dbReference type="Pfam" id="PF00294"/>
    </source>
</evidence>
<comment type="cofactor">
    <cofactor evidence="9">
        <name>Mg(2+)</name>
        <dbReference type="ChEBI" id="CHEBI:18420"/>
    </cofactor>
    <text evidence="9">Binds 3 Mg(2+) ions per subunit.</text>
</comment>
<proteinExistence type="inferred from homology"/>
<keyword evidence="9" id="KW-0539">Nucleus</keyword>
<dbReference type="AlphaFoldDB" id="A0A9Q0N126"/>
<sequence length="115" mass="13113">MAEDYKLPQLPYFIVFGNCLVDYSVTLETEDLLKRYNFKPNQLGEVRRKELNTMLEDIKKDKNLSVQKQLGGSALTTARILSKLGQSEVVFCGSVGNDDHGNFIKEEVQQLEIRT</sequence>
<dbReference type="GO" id="GO:0006144">
    <property type="term" value="P:purine nucleobase metabolic process"/>
    <property type="evidence" value="ECO:0007669"/>
    <property type="project" value="TreeGrafter"/>
</dbReference>
<evidence type="ECO:0000256" key="1">
    <source>
        <dbReference type="ARBA" id="ARBA00004801"/>
    </source>
</evidence>
<dbReference type="InterPro" id="IPR029056">
    <property type="entry name" value="Ribokinase-like"/>
</dbReference>
<evidence type="ECO:0000313" key="12">
    <source>
        <dbReference type="Proteomes" id="UP001151699"/>
    </source>
</evidence>
<dbReference type="PANTHER" id="PTHR45769">
    <property type="entry name" value="ADENOSINE KINASE"/>
    <property type="match status" value="1"/>
</dbReference>
<feature type="domain" description="Carbohydrate kinase PfkB" evidence="10">
    <location>
        <begin position="57"/>
        <end position="115"/>
    </location>
</feature>
<organism evidence="11 12">
    <name type="scientific">Pseudolycoriella hygida</name>
    <dbReference type="NCBI Taxonomy" id="35572"/>
    <lineage>
        <taxon>Eukaryota</taxon>
        <taxon>Metazoa</taxon>
        <taxon>Ecdysozoa</taxon>
        <taxon>Arthropoda</taxon>
        <taxon>Hexapoda</taxon>
        <taxon>Insecta</taxon>
        <taxon>Pterygota</taxon>
        <taxon>Neoptera</taxon>
        <taxon>Endopterygota</taxon>
        <taxon>Diptera</taxon>
        <taxon>Nematocera</taxon>
        <taxon>Sciaroidea</taxon>
        <taxon>Sciaridae</taxon>
        <taxon>Pseudolycoriella</taxon>
    </lineage>
</organism>
<gene>
    <name evidence="11" type="ORF">Bhyg_06614</name>
</gene>
<dbReference type="Gene3D" id="3.40.1190.20">
    <property type="match status" value="1"/>
</dbReference>
<evidence type="ECO:0000256" key="7">
    <source>
        <dbReference type="ARBA" id="ARBA00022777"/>
    </source>
</evidence>
<dbReference type="GO" id="GO:0005829">
    <property type="term" value="C:cytosol"/>
    <property type="evidence" value="ECO:0007669"/>
    <property type="project" value="TreeGrafter"/>
</dbReference>
<evidence type="ECO:0000256" key="5">
    <source>
        <dbReference type="ARBA" id="ARBA00022726"/>
    </source>
</evidence>
<dbReference type="Gene3D" id="3.30.1110.10">
    <property type="match status" value="1"/>
</dbReference>
<evidence type="ECO:0000256" key="2">
    <source>
        <dbReference type="ARBA" id="ARBA00010688"/>
    </source>
</evidence>
<dbReference type="GO" id="GO:0044209">
    <property type="term" value="P:AMP salvage"/>
    <property type="evidence" value="ECO:0007669"/>
    <property type="project" value="UniProtKB-UniRule"/>
</dbReference>
<keyword evidence="12" id="KW-1185">Reference proteome</keyword>
<keyword evidence="9" id="KW-0460">Magnesium</keyword>
<protein>
    <recommendedName>
        <fullName evidence="3 9">Adenosine kinase</fullName>
        <shortName evidence="9">AK</shortName>
        <ecNumber evidence="3 9">2.7.1.20</ecNumber>
    </recommendedName>
    <alternativeName>
        <fullName evidence="9">Adenosine 5'-phosphotransferase</fullName>
    </alternativeName>
</protein>
<dbReference type="GO" id="GO:0005524">
    <property type="term" value="F:ATP binding"/>
    <property type="evidence" value="ECO:0007669"/>
    <property type="project" value="UniProtKB-UniRule"/>
</dbReference>
<evidence type="ECO:0000313" key="11">
    <source>
        <dbReference type="EMBL" id="KAJ6641674.1"/>
    </source>
</evidence>
<comment type="similarity">
    <text evidence="2 9">Belongs to the carbohydrate kinase PfkB family.</text>
</comment>
<evidence type="ECO:0000256" key="4">
    <source>
        <dbReference type="ARBA" id="ARBA00022679"/>
    </source>
</evidence>
<dbReference type="GO" id="GO:0004001">
    <property type="term" value="F:adenosine kinase activity"/>
    <property type="evidence" value="ECO:0007669"/>
    <property type="project" value="UniProtKB-UniRule"/>
</dbReference>
<accession>A0A9Q0N126</accession>
<comment type="caution">
    <text evidence="11">The sequence shown here is derived from an EMBL/GenBank/DDBJ whole genome shotgun (WGS) entry which is preliminary data.</text>
</comment>
<reference evidence="11" key="1">
    <citation type="submission" date="2022-07" db="EMBL/GenBank/DDBJ databases">
        <authorList>
            <person name="Trinca V."/>
            <person name="Uliana J.V.C."/>
            <person name="Torres T.T."/>
            <person name="Ward R.J."/>
            <person name="Monesi N."/>
        </authorList>
    </citation>
    <scope>NUCLEOTIDE SEQUENCE</scope>
    <source>
        <strain evidence="11">HSMRA1968</strain>
        <tissue evidence="11">Whole embryos</tissue>
    </source>
</reference>
<keyword evidence="5 9" id="KW-0660">Purine salvage</keyword>
<dbReference type="GO" id="GO:0005634">
    <property type="term" value="C:nucleus"/>
    <property type="evidence" value="ECO:0007669"/>
    <property type="project" value="UniProtKB-SubCell"/>
</dbReference>
<evidence type="ECO:0000256" key="9">
    <source>
        <dbReference type="RuleBase" id="RU368116"/>
    </source>
</evidence>
<evidence type="ECO:0000256" key="8">
    <source>
        <dbReference type="ARBA" id="ARBA00022840"/>
    </source>
</evidence>
<comment type="subunit">
    <text evidence="9">Monomer.</text>
</comment>
<comment type="subcellular location">
    <subcellularLocation>
        <location evidence="9">Nucleus</location>
    </subcellularLocation>
</comment>
<dbReference type="GO" id="GO:0006166">
    <property type="term" value="P:purine ribonucleoside salvage"/>
    <property type="evidence" value="ECO:0007669"/>
    <property type="project" value="UniProtKB-KW"/>
</dbReference>
<dbReference type="InterPro" id="IPR011611">
    <property type="entry name" value="PfkB_dom"/>
</dbReference>
<dbReference type="Pfam" id="PF00294">
    <property type="entry name" value="PfkB"/>
    <property type="match status" value="1"/>
</dbReference>
<keyword evidence="8 9" id="KW-0067">ATP-binding</keyword>
<dbReference type="Proteomes" id="UP001151699">
    <property type="component" value="Chromosome B"/>
</dbReference>
<dbReference type="PANTHER" id="PTHR45769:SF5">
    <property type="entry name" value="ADENOSINE KINASE"/>
    <property type="match status" value="1"/>
</dbReference>
<comment type="catalytic activity">
    <reaction evidence="9">
        <text>adenosine + ATP = AMP + ADP + H(+)</text>
        <dbReference type="Rhea" id="RHEA:20824"/>
        <dbReference type="ChEBI" id="CHEBI:15378"/>
        <dbReference type="ChEBI" id="CHEBI:16335"/>
        <dbReference type="ChEBI" id="CHEBI:30616"/>
        <dbReference type="ChEBI" id="CHEBI:456215"/>
        <dbReference type="ChEBI" id="CHEBI:456216"/>
        <dbReference type="EC" id="2.7.1.20"/>
    </reaction>
</comment>
<dbReference type="SUPFAM" id="SSF53613">
    <property type="entry name" value="Ribokinase-like"/>
    <property type="match status" value="1"/>
</dbReference>
<keyword evidence="7 9" id="KW-0418">Kinase</keyword>
<name>A0A9Q0N126_9DIPT</name>
<comment type="function">
    <text evidence="9">ATP dependent phosphorylation of adenosine and other related nucleoside analogs to monophosphate derivatives.</text>
</comment>
<comment type="pathway">
    <text evidence="1 9">Purine metabolism; AMP biosynthesis via salvage pathway; AMP from adenosine: step 1/1.</text>
</comment>
<keyword evidence="6 9" id="KW-0547">Nucleotide-binding</keyword>
<dbReference type="EC" id="2.7.1.20" evidence="3 9"/>
<dbReference type="InterPro" id="IPR001805">
    <property type="entry name" value="Adenokinase"/>
</dbReference>
<evidence type="ECO:0000256" key="3">
    <source>
        <dbReference type="ARBA" id="ARBA00012119"/>
    </source>
</evidence>
<dbReference type="OrthoDB" id="432447at2759"/>
<dbReference type="EMBL" id="WJQU01000002">
    <property type="protein sequence ID" value="KAJ6641674.1"/>
    <property type="molecule type" value="Genomic_DNA"/>
</dbReference>
<evidence type="ECO:0000256" key="6">
    <source>
        <dbReference type="ARBA" id="ARBA00022741"/>
    </source>
</evidence>
<keyword evidence="4 9" id="KW-0808">Transferase</keyword>